<dbReference type="EMBL" id="MEVD01000007">
    <property type="protein sequence ID" value="OGC53905.1"/>
    <property type="molecule type" value="Genomic_DNA"/>
</dbReference>
<organism evidence="1 2">
    <name type="scientific">candidate division WWE3 bacterium RIFCSPHIGHO2_02_FULL_38_14</name>
    <dbReference type="NCBI Taxonomy" id="1802620"/>
    <lineage>
        <taxon>Bacteria</taxon>
        <taxon>Katanobacteria</taxon>
    </lineage>
</organism>
<dbReference type="AlphaFoldDB" id="A0A1F4V9M9"/>
<sequence>MNYLVLDYLWSDKVPYLVLCEKASKYIIRREINNLAFSWNVSSYRKCPGYMNLLTGKHFLCTENTDMTGMEFERCKSCEVKTGFRDGFVFHIKDINKTAQKYFQHEHYLYLAFFSPNHFKVGTTNIIRKFDRLYEQGAYAFCFFASAIGLKVVEIERYISGHFYIPERLTNKVKFELIKNNIQPPDLLESLKEKHRVVAAVLGATEFKEYLWEKPEFNIIQNSQVLNSENIRNCSLLDDFSQISGTVLGVKGSYIIFENAGSLYAIKGRKLVGRTIEELNNGTYIVVDKYQLRLDI</sequence>
<dbReference type="Pfam" id="PF10977">
    <property type="entry name" value="DUF2797"/>
    <property type="match status" value="1"/>
</dbReference>
<evidence type="ECO:0008006" key="3">
    <source>
        <dbReference type="Google" id="ProtNLM"/>
    </source>
</evidence>
<evidence type="ECO:0000313" key="2">
    <source>
        <dbReference type="Proteomes" id="UP000178127"/>
    </source>
</evidence>
<accession>A0A1F4V9M9</accession>
<protein>
    <recommendedName>
        <fullName evidence="3">DUF2797 domain-containing protein</fullName>
    </recommendedName>
</protein>
<proteinExistence type="predicted"/>
<evidence type="ECO:0000313" key="1">
    <source>
        <dbReference type="EMBL" id="OGC53905.1"/>
    </source>
</evidence>
<name>A0A1F4V9M9_UNCKA</name>
<comment type="caution">
    <text evidence="1">The sequence shown here is derived from an EMBL/GenBank/DDBJ whole genome shotgun (WGS) entry which is preliminary data.</text>
</comment>
<dbReference type="InterPro" id="IPR021246">
    <property type="entry name" value="DUF2797"/>
</dbReference>
<gene>
    <name evidence="1" type="ORF">A3D91_03915</name>
</gene>
<dbReference type="Proteomes" id="UP000178127">
    <property type="component" value="Unassembled WGS sequence"/>
</dbReference>
<reference evidence="1 2" key="1">
    <citation type="journal article" date="2016" name="Nat. Commun.">
        <title>Thousands of microbial genomes shed light on interconnected biogeochemical processes in an aquifer system.</title>
        <authorList>
            <person name="Anantharaman K."/>
            <person name="Brown C.T."/>
            <person name="Hug L.A."/>
            <person name="Sharon I."/>
            <person name="Castelle C.J."/>
            <person name="Probst A.J."/>
            <person name="Thomas B.C."/>
            <person name="Singh A."/>
            <person name="Wilkins M.J."/>
            <person name="Karaoz U."/>
            <person name="Brodie E.L."/>
            <person name="Williams K.H."/>
            <person name="Hubbard S.S."/>
            <person name="Banfield J.F."/>
        </authorList>
    </citation>
    <scope>NUCLEOTIDE SEQUENCE [LARGE SCALE GENOMIC DNA]</scope>
</reference>